<keyword evidence="2" id="KW-1185">Reference proteome</keyword>
<protein>
    <submittedName>
        <fullName evidence="1">Uncharacterized protein</fullName>
    </submittedName>
</protein>
<gene>
    <name evidence="1" type="ORF">A3Q56_04237</name>
</gene>
<dbReference type="EMBL" id="LWCA01000530">
    <property type="protein sequence ID" value="OAF68019.1"/>
    <property type="molecule type" value="Genomic_DNA"/>
</dbReference>
<name>A0A177B173_9BILA</name>
<proteinExistence type="predicted"/>
<feature type="non-terminal residue" evidence="1">
    <location>
        <position position="1"/>
    </location>
</feature>
<evidence type="ECO:0000313" key="1">
    <source>
        <dbReference type="EMBL" id="OAF68019.1"/>
    </source>
</evidence>
<organism evidence="1 2">
    <name type="scientific">Intoshia linei</name>
    <dbReference type="NCBI Taxonomy" id="1819745"/>
    <lineage>
        <taxon>Eukaryota</taxon>
        <taxon>Metazoa</taxon>
        <taxon>Spiralia</taxon>
        <taxon>Lophotrochozoa</taxon>
        <taxon>Mesozoa</taxon>
        <taxon>Orthonectida</taxon>
        <taxon>Rhopaluridae</taxon>
        <taxon>Intoshia</taxon>
    </lineage>
</organism>
<dbReference type="AlphaFoldDB" id="A0A177B173"/>
<dbReference type="OrthoDB" id="6769802at2759"/>
<reference evidence="1 2" key="1">
    <citation type="submission" date="2016-04" db="EMBL/GenBank/DDBJ databases">
        <title>The genome of Intoshia linei affirms orthonectids as highly simplified spiralians.</title>
        <authorList>
            <person name="Mikhailov K.V."/>
            <person name="Slusarev G.S."/>
            <person name="Nikitin M.A."/>
            <person name="Logacheva M.D."/>
            <person name="Penin A."/>
            <person name="Aleoshin V."/>
            <person name="Panchin Y.V."/>
        </authorList>
    </citation>
    <scope>NUCLEOTIDE SEQUENCE [LARGE SCALE GENOMIC DNA]</scope>
    <source>
        <strain evidence="1">Intl2013</strain>
        <tissue evidence="1">Whole animal</tissue>
    </source>
</reference>
<evidence type="ECO:0000313" key="2">
    <source>
        <dbReference type="Proteomes" id="UP000078046"/>
    </source>
</evidence>
<comment type="caution">
    <text evidence="1">The sequence shown here is derived from an EMBL/GenBank/DDBJ whole genome shotgun (WGS) entry which is preliminary data.</text>
</comment>
<sequence>IFSSLKKIFVCNLTGKELMIMLRKLNIETQKTELLITEFNCPKVEFIKALNDFKLVVQACFGTVLAIDYKIENFRKSYLNLNIRITPKLHAVFFHIADFYDQKNSSLAIGLNNVNIIFKHSYKDNDFIEFDLIVADDQYSIFYNENKLEMYRNHKFCNLNYFLNILNNHLSELNMCTENNKIQKTEYVFFRKVKNEICQLIENYCKLNWKSISDRQKHQDLYIRENYFTDNLRVFYKSSDEQNIYLDKLEVNMIKCQFNSFFDYPKIISVNINRLKTYLLTKVYI</sequence>
<dbReference type="Proteomes" id="UP000078046">
    <property type="component" value="Unassembled WGS sequence"/>
</dbReference>
<accession>A0A177B173</accession>